<protein>
    <submittedName>
        <fullName evidence="1">Uncharacterized protein</fullName>
    </submittedName>
</protein>
<gene>
    <name evidence="1" type="ORF">SAMN05443634_103298</name>
</gene>
<evidence type="ECO:0000313" key="2">
    <source>
        <dbReference type="Proteomes" id="UP000184120"/>
    </source>
</evidence>
<proteinExistence type="predicted"/>
<sequence>MIKFYTEKLEPKKSTVNRLLMFSKSISAVKSEKLDDKFIINLN</sequence>
<name>A0A1M6VFE1_9FLAO</name>
<dbReference type="Proteomes" id="UP000184120">
    <property type="component" value="Unassembled WGS sequence"/>
</dbReference>
<accession>A0A1M6VFE1</accession>
<evidence type="ECO:0000313" key="1">
    <source>
        <dbReference type="EMBL" id="SHK80101.1"/>
    </source>
</evidence>
<dbReference type="RefSeq" id="WP_262891216.1">
    <property type="nucleotide sequence ID" value="NZ_BMFL01000026.1"/>
</dbReference>
<organism evidence="1 2">
    <name type="scientific">Chishuiella changwenlii</name>
    <dbReference type="NCBI Taxonomy" id="1434701"/>
    <lineage>
        <taxon>Bacteria</taxon>
        <taxon>Pseudomonadati</taxon>
        <taxon>Bacteroidota</taxon>
        <taxon>Flavobacteriia</taxon>
        <taxon>Flavobacteriales</taxon>
        <taxon>Weeksellaceae</taxon>
        <taxon>Chishuiella</taxon>
    </lineage>
</organism>
<dbReference type="AlphaFoldDB" id="A0A1M6VFE1"/>
<dbReference type="EMBL" id="FRBH01000003">
    <property type="protein sequence ID" value="SHK80101.1"/>
    <property type="molecule type" value="Genomic_DNA"/>
</dbReference>
<reference evidence="2" key="1">
    <citation type="submission" date="2016-11" db="EMBL/GenBank/DDBJ databases">
        <authorList>
            <person name="Varghese N."/>
            <person name="Submissions S."/>
        </authorList>
    </citation>
    <scope>NUCLEOTIDE SEQUENCE [LARGE SCALE GENOMIC DNA]</scope>
    <source>
        <strain evidence="2">DSM 27989</strain>
    </source>
</reference>